<dbReference type="InterPro" id="IPR005162">
    <property type="entry name" value="Retrotrans_gag_dom"/>
</dbReference>
<keyword evidence="5" id="KW-1185">Reference proteome</keyword>
<dbReference type="AlphaFoldDB" id="A0A9N7R4A9"/>
<feature type="domain" description="CCHC-type" evidence="3">
    <location>
        <begin position="259"/>
        <end position="274"/>
    </location>
</feature>
<feature type="compositionally biased region" description="Low complexity" evidence="2">
    <location>
        <begin position="282"/>
        <end position="307"/>
    </location>
</feature>
<dbReference type="OrthoDB" id="1937173at2759"/>
<dbReference type="InterPro" id="IPR021109">
    <property type="entry name" value="Peptidase_aspartic_dom_sf"/>
</dbReference>
<reference evidence="4" key="1">
    <citation type="submission" date="2019-12" db="EMBL/GenBank/DDBJ databases">
        <authorList>
            <person name="Scholes J."/>
        </authorList>
    </citation>
    <scope>NUCLEOTIDE SEQUENCE</scope>
</reference>
<dbReference type="PANTHER" id="PTHR15503:SF45">
    <property type="entry name" value="RNA-DIRECTED DNA POLYMERASE HOMOLOG"/>
    <property type="match status" value="1"/>
</dbReference>
<dbReference type="EMBL" id="CACSLK010007779">
    <property type="protein sequence ID" value="CAA0811008.1"/>
    <property type="molecule type" value="Genomic_DNA"/>
</dbReference>
<dbReference type="GO" id="GO:0003676">
    <property type="term" value="F:nucleic acid binding"/>
    <property type="evidence" value="ECO:0007669"/>
    <property type="project" value="InterPro"/>
</dbReference>
<dbReference type="InterPro" id="IPR001878">
    <property type="entry name" value="Znf_CCHC"/>
</dbReference>
<dbReference type="Pfam" id="PF03732">
    <property type="entry name" value="Retrotrans_gag"/>
    <property type="match status" value="1"/>
</dbReference>
<proteinExistence type="predicted"/>
<evidence type="ECO:0000256" key="2">
    <source>
        <dbReference type="SAM" id="MobiDB-lite"/>
    </source>
</evidence>
<name>A0A9N7R4A9_STRHE</name>
<comment type="caution">
    <text evidence="4">The sequence shown here is derived from an EMBL/GenBank/DDBJ whole genome shotgun (WGS) entry which is preliminary data.</text>
</comment>
<evidence type="ECO:0000313" key="5">
    <source>
        <dbReference type="Proteomes" id="UP001153555"/>
    </source>
</evidence>
<keyword evidence="1" id="KW-0479">Metal-binding</keyword>
<dbReference type="CDD" id="cd00303">
    <property type="entry name" value="retropepsin_like"/>
    <property type="match status" value="1"/>
</dbReference>
<dbReference type="SUPFAM" id="SSF50630">
    <property type="entry name" value="Acid proteases"/>
    <property type="match status" value="1"/>
</dbReference>
<dbReference type="Gene3D" id="2.40.70.10">
    <property type="entry name" value="Acid Proteases"/>
    <property type="match status" value="1"/>
</dbReference>
<dbReference type="Pfam" id="PF08284">
    <property type="entry name" value="RVP_2"/>
    <property type="match status" value="1"/>
</dbReference>
<evidence type="ECO:0000256" key="1">
    <source>
        <dbReference type="PROSITE-ProRule" id="PRU00047"/>
    </source>
</evidence>
<feature type="non-terminal residue" evidence="4">
    <location>
        <position position="1"/>
    </location>
</feature>
<dbReference type="InterPro" id="IPR032567">
    <property type="entry name" value="RTL1-rel"/>
</dbReference>
<feature type="region of interest" description="Disordered" evidence="2">
    <location>
        <begin position="185"/>
        <end position="237"/>
    </location>
</feature>
<protein>
    <recommendedName>
        <fullName evidence="3">CCHC-type domain-containing protein</fullName>
    </recommendedName>
</protein>
<dbReference type="Gene3D" id="4.10.60.10">
    <property type="entry name" value="Zinc finger, CCHC-type"/>
    <property type="match status" value="1"/>
</dbReference>
<dbReference type="PANTHER" id="PTHR15503">
    <property type="entry name" value="LDOC1 RELATED"/>
    <property type="match status" value="1"/>
</dbReference>
<organism evidence="4 5">
    <name type="scientific">Striga hermonthica</name>
    <name type="common">Purple witchweed</name>
    <name type="synonym">Buchnera hermonthica</name>
    <dbReference type="NCBI Taxonomy" id="68872"/>
    <lineage>
        <taxon>Eukaryota</taxon>
        <taxon>Viridiplantae</taxon>
        <taxon>Streptophyta</taxon>
        <taxon>Embryophyta</taxon>
        <taxon>Tracheophyta</taxon>
        <taxon>Spermatophyta</taxon>
        <taxon>Magnoliopsida</taxon>
        <taxon>eudicotyledons</taxon>
        <taxon>Gunneridae</taxon>
        <taxon>Pentapetalae</taxon>
        <taxon>asterids</taxon>
        <taxon>lamiids</taxon>
        <taxon>Lamiales</taxon>
        <taxon>Orobanchaceae</taxon>
        <taxon>Buchnereae</taxon>
        <taxon>Striga</taxon>
    </lineage>
</organism>
<dbReference type="PROSITE" id="PS50158">
    <property type="entry name" value="ZF_CCHC"/>
    <property type="match status" value="1"/>
</dbReference>
<accession>A0A9N7R4A9</accession>
<evidence type="ECO:0000259" key="3">
    <source>
        <dbReference type="PROSITE" id="PS50158"/>
    </source>
</evidence>
<feature type="compositionally biased region" description="Basic residues" evidence="2">
    <location>
        <begin position="202"/>
        <end position="215"/>
    </location>
</feature>
<gene>
    <name evidence="4" type="ORF">SHERM_00034</name>
</gene>
<sequence>RTLGPIPHPTSNALELLLILPQTTNLLNSRQSLIAPPAQGEDHGRMIELFQNMRPPTFSGEEEPTTLTEWFHKLERIFTIATDKYIPKSYRDQKEREFYDLRQGTTSVDLYARAFTRLSVFARHMIETEERKARKFRDGLHQDIRVLVASHGELPFTYTVIRAQQIESCMTPVAPVSSYYHAQPTQSGIQPAVTAQPPSGSSKRRNDHHSGHKKFKCPDPGKKPVRAPPIQQVQGGQPRCGSCGRFHAVGECFVAQKTCYNCHRLGHFAHKCPEPKRENPGPHQQQLPYPPHQHQLQYPQHQQQNQQRPVAQDRVYALTNEEAANNTGTTGMLSISNVPVFALCDTGATHSFVSSSCLEDLGIKDISEVDALEVSLASGKTIATASMVRVLQVNIGGRNLEANTYIIEMRDFDVIPGMDWLTEYRANIRCLEREVTLLPDDGQPITFFGAKTRLVSRVMSSLKAMRTLSE</sequence>
<dbReference type="SMART" id="SM00343">
    <property type="entry name" value="ZnF_C2HC"/>
    <property type="match status" value="1"/>
</dbReference>
<feature type="region of interest" description="Disordered" evidence="2">
    <location>
        <begin position="273"/>
        <end position="311"/>
    </location>
</feature>
<keyword evidence="1" id="KW-0862">Zinc</keyword>
<dbReference type="Proteomes" id="UP001153555">
    <property type="component" value="Unassembled WGS sequence"/>
</dbReference>
<feature type="non-terminal residue" evidence="4">
    <location>
        <position position="470"/>
    </location>
</feature>
<keyword evidence="1" id="KW-0863">Zinc-finger</keyword>
<dbReference type="GO" id="GO:0008270">
    <property type="term" value="F:zinc ion binding"/>
    <property type="evidence" value="ECO:0007669"/>
    <property type="project" value="UniProtKB-KW"/>
</dbReference>
<evidence type="ECO:0000313" key="4">
    <source>
        <dbReference type="EMBL" id="CAA0811008.1"/>
    </source>
</evidence>